<protein>
    <submittedName>
        <fullName evidence="2">Uncharacterized protein</fullName>
    </submittedName>
</protein>
<dbReference type="Gene3D" id="1.25.40.10">
    <property type="entry name" value="Tetratricopeptide repeat domain"/>
    <property type="match status" value="1"/>
</dbReference>
<dbReference type="SUPFAM" id="SSF48452">
    <property type="entry name" value="TPR-like"/>
    <property type="match status" value="1"/>
</dbReference>
<name>A0A7R9UBQ8_9STRA</name>
<feature type="region of interest" description="Disordered" evidence="1">
    <location>
        <begin position="330"/>
        <end position="373"/>
    </location>
</feature>
<evidence type="ECO:0000256" key="1">
    <source>
        <dbReference type="SAM" id="MobiDB-lite"/>
    </source>
</evidence>
<proteinExistence type="predicted"/>
<sequence>METQPMDASHPVSKLVAGGENAMHSAEPELALRFFQRALEQQSDHEAALDGAAGAMLSLGDADGARALLRRGCELRPESSPLRWLDLAQLLEGADALAAYSKAVSLLMGRLQGAADAQTVRKQICSAKVSVAELYMTDLCTEKGAEEACERSLREAQQFDEGAPELPQALASLRLSQNRQQEAALLALEASERTQKLIREVAGATTALAALQAGEDAQADVPVGPELELRISLTKILIECASQAVIEEGGHGGLCGKCAERAAEVIHGCLEEDEDNVEQWFLLGCAAQLMVPPDLTVARDAFRQAQQMLGKIRDAFAELGEDFPYEEQEAAVQRQQALLPSQGDGEPGVREEQGNAMEEVAEADADARPGQSR</sequence>
<gene>
    <name evidence="2" type="ORF">PPYR1160_LOCUS9886</name>
</gene>
<accession>A0A7R9UBQ8</accession>
<dbReference type="EMBL" id="HBEA01013002">
    <property type="protein sequence ID" value="CAD8260384.1"/>
    <property type="molecule type" value="Transcribed_RNA"/>
</dbReference>
<evidence type="ECO:0000313" key="2">
    <source>
        <dbReference type="EMBL" id="CAD8260384.1"/>
    </source>
</evidence>
<organism evidence="2">
    <name type="scientific">Pinguiococcus pyrenoidosus</name>
    <dbReference type="NCBI Taxonomy" id="172671"/>
    <lineage>
        <taxon>Eukaryota</taxon>
        <taxon>Sar</taxon>
        <taxon>Stramenopiles</taxon>
        <taxon>Ochrophyta</taxon>
        <taxon>Pinguiophyceae</taxon>
        <taxon>Pinguiochrysidales</taxon>
        <taxon>Pinguiochrysidaceae</taxon>
        <taxon>Pinguiococcus</taxon>
    </lineage>
</organism>
<dbReference type="AlphaFoldDB" id="A0A7R9UBQ8"/>
<dbReference type="CDD" id="cd24142">
    <property type="entry name" value="ACL4-like"/>
    <property type="match status" value="1"/>
</dbReference>
<reference evidence="2" key="1">
    <citation type="submission" date="2021-01" db="EMBL/GenBank/DDBJ databases">
        <authorList>
            <person name="Corre E."/>
            <person name="Pelletier E."/>
            <person name="Niang G."/>
            <person name="Scheremetjew M."/>
            <person name="Finn R."/>
            <person name="Kale V."/>
            <person name="Holt S."/>
            <person name="Cochrane G."/>
            <person name="Meng A."/>
            <person name="Brown T."/>
            <person name="Cohen L."/>
        </authorList>
    </citation>
    <scope>NUCLEOTIDE SEQUENCE</scope>
    <source>
        <strain evidence="2">CCMP2078</strain>
    </source>
</reference>
<dbReference type="InterPro" id="IPR011990">
    <property type="entry name" value="TPR-like_helical_dom_sf"/>
</dbReference>